<evidence type="ECO:0000256" key="6">
    <source>
        <dbReference type="ARBA" id="ARBA00048573"/>
    </source>
</evidence>
<dbReference type="GO" id="GO:0005524">
    <property type="term" value="F:ATP binding"/>
    <property type="evidence" value="ECO:0007669"/>
    <property type="project" value="UniProtKB-UniRule"/>
</dbReference>
<comment type="cofactor">
    <cofactor evidence="7 8">
        <name>Mg(2+)</name>
        <dbReference type="ChEBI" id="CHEBI:18420"/>
    </cofactor>
    <text evidence="7 8">Binds 3 Mg(2+) ions per subunit.</text>
</comment>
<dbReference type="Gene3D" id="3.30.930.10">
    <property type="entry name" value="Bira Bifunctional Protein, Domain 2"/>
    <property type="match status" value="1"/>
</dbReference>
<proteinExistence type="inferred from homology"/>
<dbReference type="HAMAP" id="MF_00252">
    <property type="entry name" value="Lys_tRNA_synth_class2"/>
    <property type="match status" value="1"/>
</dbReference>
<reference evidence="10 11" key="1">
    <citation type="journal article" date="2016" name="Nat. Commun.">
        <title>Thousands of microbial genomes shed light on interconnected biogeochemical processes in an aquifer system.</title>
        <authorList>
            <person name="Anantharaman K."/>
            <person name="Brown C.T."/>
            <person name="Hug L.A."/>
            <person name="Sharon I."/>
            <person name="Castelle C.J."/>
            <person name="Probst A.J."/>
            <person name="Thomas B.C."/>
            <person name="Singh A."/>
            <person name="Wilkins M.J."/>
            <person name="Karaoz U."/>
            <person name="Brodie E.L."/>
            <person name="Williams K.H."/>
            <person name="Hubbard S.S."/>
            <person name="Banfield J.F."/>
        </authorList>
    </citation>
    <scope>NUCLEOTIDE SEQUENCE [LARGE SCALE GENOMIC DNA]</scope>
</reference>
<evidence type="ECO:0000256" key="4">
    <source>
        <dbReference type="ARBA" id="ARBA00022840"/>
    </source>
</evidence>
<dbReference type="GO" id="GO:0006430">
    <property type="term" value="P:lysyl-tRNA aminoacylation"/>
    <property type="evidence" value="ECO:0007669"/>
    <property type="project" value="UniProtKB-UniRule"/>
</dbReference>
<evidence type="ECO:0000256" key="1">
    <source>
        <dbReference type="ARBA" id="ARBA00022598"/>
    </source>
</evidence>
<dbReference type="SUPFAM" id="SSF55681">
    <property type="entry name" value="Class II aaRS and biotin synthetases"/>
    <property type="match status" value="1"/>
</dbReference>
<dbReference type="SUPFAM" id="SSF50249">
    <property type="entry name" value="Nucleic acid-binding proteins"/>
    <property type="match status" value="1"/>
</dbReference>
<accession>A0A1G2U0J4</accession>
<comment type="caution">
    <text evidence="10">The sequence shown here is derived from an EMBL/GenBank/DDBJ whole genome shotgun (WGS) entry which is preliminary data.</text>
</comment>
<dbReference type="InterPro" id="IPR012340">
    <property type="entry name" value="NA-bd_OB-fold"/>
</dbReference>
<keyword evidence="4 7" id="KW-0067">ATP-binding</keyword>
<evidence type="ECO:0000256" key="3">
    <source>
        <dbReference type="ARBA" id="ARBA00022741"/>
    </source>
</evidence>
<dbReference type="InterPro" id="IPR006195">
    <property type="entry name" value="aa-tRNA-synth_II"/>
</dbReference>
<dbReference type="CDD" id="cd04322">
    <property type="entry name" value="LysRS_N"/>
    <property type="match status" value="1"/>
</dbReference>
<dbReference type="AlphaFoldDB" id="A0A1G2U0J4"/>
<name>A0A1G2U0J4_9BACT</name>
<dbReference type="EMBL" id="MHWD01000027">
    <property type="protein sequence ID" value="OHB03003.1"/>
    <property type="molecule type" value="Genomic_DNA"/>
</dbReference>
<dbReference type="Pfam" id="PF00152">
    <property type="entry name" value="tRNA-synt_2"/>
    <property type="match status" value="1"/>
</dbReference>
<dbReference type="GO" id="GO:0004824">
    <property type="term" value="F:lysine-tRNA ligase activity"/>
    <property type="evidence" value="ECO:0007669"/>
    <property type="project" value="UniProtKB-UniRule"/>
</dbReference>
<sequence>MSSLEEIRNTRLAKLKKLQEAGVNPYPAETNMDSSLAEVVKNFSKLSKSKKKQYSLAGRIMSLRPQGGLIFFHFSDGTDTFQAMLKKGELISDNDFDLLSETVDIGDFIEVKGTLFITKRKEKTIQVASWKMLSKSLRSLPEKWHGLQDVEERFRHRYLDTLMNKEVRERFNLRVRMMNEIRNFYNEAGFLEVEVPYLQPLAGGATARPFTTHHNALDIDFYLPVAQELYLKELLVGGFNKVYEMGRRFRNEGIDTTHNPEFTMLESNEAYADAKSQREFIEKLFKTLIKKLFGKSKIVYDGQTIDFAPKFTVISFYDLLKRHALIPDPDTISRNEAAIKAKQLGVKVEDESLDKILDNIYKKTARHKLIQPTFIIDYPVAMNPFAKRKEDDPSLIDRFQLVVGGMELVNAFSELNNPIDQIERYLEQDKKGAMGEGEVSPSDQEYLESMEYGMPPNGGIGIGIDRLAMLLTDTRNIKEVILFPTLKPKE</sequence>
<dbReference type="InterPro" id="IPR018149">
    <property type="entry name" value="Lys-tRNA-synth_II_C"/>
</dbReference>
<comment type="subcellular location">
    <subcellularLocation>
        <location evidence="7">Cytoplasm</location>
    </subcellularLocation>
</comment>
<dbReference type="InterPro" id="IPR004365">
    <property type="entry name" value="NA-bd_OB_tRNA"/>
</dbReference>
<dbReference type="InterPro" id="IPR004364">
    <property type="entry name" value="Aa-tRNA-synt_II"/>
</dbReference>
<dbReference type="EC" id="6.1.1.6" evidence="7"/>
<evidence type="ECO:0000256" key="2">
    <source>
        <dbReference type="ARBA" id="ARBA00022723"/>
    </source>
</evidence>
<keyword evidence="2 7" id="KW-0479">Metal-binding</keyword>
<gene>
    <name evidence="7" type="primary">lysS</name>
    <name evidence="10" type="ORF">A2920_02940</name>
</gene>
<dbReference type="Proteomes" id="UP000179283">
    <property type="component" value="Unassembled WGS sequence"/>
</dbReference>
<keyword evidence="5 7" id="KW-0030">Aminoacyl-tRNA synthetase</keyword>
<keyword evidence="1 7" id="KW-0436">Ligase</keyword>
<dbReference type="NCBIfam" id="TIGR00499">
    <property type="entry name" value="lysS_bact"/>
    <property type="match status" value="1"/>
</dbReference>
<organism evidence="10 11">
    <name type="scientific">Candidatus Zambryskibacteria bacterium RIFCSPLOWO2_01_FULL_43_17</name>
    <dbReference type="NCBI Taxonomy" id="1802760"/>
    <lineage>
        <taxon>Bacteria</taxon>
        <taxon>Candidatus Zambryskiibacteriota</taxon>
    </lineage>
</organism>
<dbReference type="PRINTS" id="PR00982">
    <property type="entry name" value="TRNASYNTHLYS"/>
</dbReference>
<comment type="caution">
    <text evidence="7">Lacks conserved residue(s) required for the propagation of feature annotation.</text>
</comment>
<evidence type="ECO:0000256" key="5">
    <source>
        <dbReference type="ARBA" id="ARBA00023146"/>
    </source>
</evidence>
<dbReference type="InterPro" id="IPR002313">
    <property type="entry name" value="Lys-tRNA-ligase_II"/>
</dbReference>
<dbReference type="PANTHER" id="PTHR42918:SF15">
    <property type="entry name" value="LYSINE--TRNA LIGASE, CHLOROPLASTIC_MITOCHONDRIAL"/>
    <property type="match status" value="1"/>
</dbReference>
<evidence type="ECO:0000256" key="7">
    <source>
        <dbReference type="HAMAP-Rule" id="MF_00252"/>
    </source>
</evidence>
<dbReference type="GO" id="GO:0005829">
    <property type="term" value="C:cytosol"/>
    <property type="evidence" value="ECO:0007669"/>
    <property type="project" value="TreeGrafter"/>
</dbReference>
<feature type="domain" description="Aminoacyl-transfer RNA synthetases class-II family profile" evidence="9">
    <location>
        <begin position="171"/>
        <end position="488"/>
    </location>
</feature>
<evidence type="ECO:0000313" key="10">
    <source>
        <dbReference type="EMBL" id="OHB03003.1"/>
    </source>
</evidence>
<evidence type="ECO:0000313" key="11">
    <source>
        <dbReference type="Proteomes" id="UP000179283"/>
    </source>
</evidence>
<dbReference type="GO" id="GO:0000287">
    <property type="term" value="F:magnesium ion binding"/>
    <property type="evidence" value="ECO:0007669"/>
    <property type="project" value="UniProtKB-UniRule"/>
</dbReference>
<protein>
    <recommendedName>
        <fullName evidence="7">Lysine--tRNA ligase</fullName>
        <ecNumber evidence="7">6.1.1.6</ecNumber>
    </recommendedName>
    <alternativeName>
        <fullName evidence="7">Lysyl-tRNA synthetase</fullName>
        <shortName evidence="7">LysRS</shortName>
    </alternativeName>
</protein>
<dbReference type="NCBIfam" id="NF001756">
    <property type="entry name" value="PRK00484.1"/>
    <property type="match status" value="1"/>
</dbReference>
<feature type="binding site" evidence="7">
    <location>
        <position position="407"/>
    </location>
    <ligand>
        <name>Mg(2+)</name>
        <dbReference type="ChEBI" id="CHEBI:18420"/>
        <label>1</label>
    </ligand>
</feature>
<dbReference type="GO" id="GO:0000049">
    <property type="term" value="F:tRNA binding"/>
    <property type="evidence" value="ECO:0007669"/>
    <property type="project" value="TreeGrafter"/>
</dbReference>
<keyword evidence="7" id="KW-0648">Protein biosynthesis</keyword>
<evidence type="ECO:0000259" key="9">
    <source>
        <dbReference type="PROSITE" id="PS50862"/>
    </source>
</evidence>
<dbReference type="Gene3D" id="2.40.50.140">
    <property type="entry name" value="Nucleic acid-binding proteins"/>
    <property type="match status" value="1"/>
</dbReference>
<dbReference type="Pfam" id="PF01336">
    <property type="entry name" value="tRNA_anti-codon"/>
    <property type="match status" value="1"/>
</dbReference>
<comment type="subunit">
    <text evidence="7">Homodimer.</text>
</comment>
<keyword evidence="7 8" id="KW-0460">Magnesium</keyword>
<dbReference type="InterPro" id="IPR045864">
    <property type="entry name" value="aa-tRNA-synth_II/BPL/LPL"/>
</dbReference>
<evidence type="ECO:0000256" key="8">
    <source>
        <dbReference type="RuleBase" id="RU000336"/>
    </source>
</evidence>
<comment type="similarity">
    <text evidence="7">Belongs to the class-II aminoacyl-tRNA synthetase family.</text>
</comment>
<dbReference type="PANTHER" id="PTHR42918">
    <property type="entry name" value="LYSYL-TRNA SYNTHETASE"/>
    <property type="match status" value="1"/>
</dbReference>
<keyword evidence="7" id="KW-0963">Cytoplasm</keyword>
<dbReference type="InterPro" id="IPR044136">
    <property type="entry name" value="Lys-tRNA-ligase_II_N"/>
</dbReference>
<comment type="catalytic activity">
    <reaction evidence="6 7 8">
        <text>tRNA(Lys) + L-lysine + ATP = L-lysyl-tRNA(Lys) + AMP + diphosphate</text>
        <dbReference type="Rhea" id="RHEA:20792"/>
        <dbReference type="Rhea" id="RHEA-COMP:9696"/>
        <dbReference type="Rhea" id="RHEA-COMP:9697"/>
        <dbReference type="ChEBI" id="CHEBI:30616"/>
        <dbReference type="ChEBI" id="CHEBI:32551"/>
        <dbReference type="ChEBI" id="CHEBI:33019"/>
        <dbReference type="ChEBI" id="CHEBI:78442"/>
        <dbReference type="ChEBI" id="CHEBI:78529"/>
        <dbReference type="ChEBI" id="CHEBI:456215"/>
        <dbReference type="EC" id="6.1.1.6"/>
    </reaction>
</comment>
<keyword evidence="3 7" id="KW-0547">Nucleotide-binding</keyword>
<feature type="binding site" evidence="7">
    <location>
        <position position="407"/>
    </location>
    <ligand>
        <name>Mg(2+)</name>
        <dbReference type="ChEBI" id="CHEBI:18420"/>
        <label>2</label>
    </ligand>
</feature>
<dbReference type="PROSITE" id="PS50862">
    <property type="entry name" value="AA_TRNA_LIGASE_II"/>
    <property type="match status" value="1"/>
</dbReference>